<proteinExistence type="predicted"/>
<feature type="region of interest" description="Disordered" evidence="1">
    <location>
        <begin position="1"/>
        <end position="20"/>
    </location>
</feature>
<evidence type="ECO:0000313" key="3">
    <source>
        <dbReference type="Proteomes" id="UP000630923"/>
    </source>
</evidence>
<sequence length="70" mass="7582">MAPPTTSHGNNNASDEHGYLSYDTVPTGHSIILKTKKAAQTVQPFRYLCATGTLRALYILRTEPAYDGGV</sequence>
<accession>A0A919AQF5</accession>
<feature type="compositionally biased region" description="Polar residues" evidence="1">
    <location>
        <begin position="1"/>
        <end position="13"/>
    </location>
</feature>
<evidence type="ECO:0000313" key="2">
    <source>
        <dbReference type="EMBL" id="GHF16868.1"/>
    </source>
</evidence>
<reference evidence="2" key="1">
    <citation type="journal article" date="2014" name="Int. J. Syst. Evol. Microbiol.">
        <title>Complete genome sequence of Corynebacterium casei LMG S-19264T (=DSM 44701T), isolated from a smear-ripened cheese.</title>
        <authorList>
            <consortium name="US DOE Joint Genome Institute (JGI-PGF)"/>
            <person name="Walter F."/>
            <person name="Albersmeier A."/>
            <person name="Kalinowski J."/>
            <person name="Ruckert C."/>
        </authorList>
    </citation>
    <scope>NUCLEOTIDE SEQUENCE</scope>
    <source>
        <strain evidence="2">KCTC 42590</strain>
    </source>
</reference>
<evidence type="ECO:0000256" key="1">
    <source>
        <dbReference type="SAM" id="MobiDB-lite"/>
    </source>
</evidence>
<comment type="caution">
    <text evidence="2">The sequence shown here is derived from an EMBL/GenBank/DDBJ whole genome shotgun (WGS) entry which is preliminary data.</text>
</comment>
<reference evidence="2" key="2">
    <citation type="submission" date="2020-09" db="EMBL/GenBank/DDBJ databases">
        <authorList>
            <person name="Sun Q."/>
            <person name="Kim S."/>
        </authorList>
    </citation>
    <scope>NUCLEOTIDE SEQUENCE</scope>
    <source>
        <strain evidence="2">KCTC 42590</strain>
    </source>
</reference>
<protein>
    <submittedName>
        <fullName evidence="2">Uncharacterized protein</fullName>
    </submittedName>
</protein>
<dbReference type="AlphaFoldDB" id="A0A919AQF5"/>
<keyword evidence="3" id="KW-1185">Reference proteome</keyword>
<dbReference type="Proteomes" id="UP000630923">
    <property type="component" value="Unassembled WGS sequence"/>
</dbReference>
<name>A0A919AQF5_9PROT</name>
<gene>
    <name evidence="2" type="ORF">GCM10017044_09020</name>
</gene>
<organism evidence="2 3">
    <name type="scientific">Kordiimonas sediminis</name>
    <dbReference type="NCBI Taxonomy" id="1735581"/>
    <lineage>
        <taxon>Bacteria</taxon>
        <taxon>Pseudomonadati</taxon>
        <taxon>Pseudomonadota</taxon>
        <taxon>Alphaproteobacteria</taxon>
        <taxon>Kordiimonadales</taxon>
        <taxon>Kordiimonadaceae</taxon>
        <taxon>Kordiimonas</taxon>
    </lineage>
</organism>
<dbReference type="EMBL" id="BNCI01000001">
    <property type="protein sequence ID" value="GHF16868.1"/>
    <property type="molecule type" value="Genomic_DNA"/>
</dbReference>